<sequence length="204" mass="22762">MSDRPDNSDTPEQRKVREAEVSKAFLQYLSGMGDFADFDATLWEETNHNTNPIPVWDAFTGSRHLKELAEFAITILNIIAIKPAASLFCVTMTFLTTRTTKIQRTWSALVSSREGWQTQMAKWIGDSRAAERVAEASEPEDGEGAAGSTLCILDRLPAWKPLTLAILFGGAEKPRTRKPSMEEEERLMEAFAEAMETKSLTMGQ</sequence>
<name>A0AAD7CWE6_MYCRO</name>
<keyword evidence="1" id="KW-0472">Membrane</keyword>
<comment type="caution">
    <text evidence="2">The sequence shown here is derived from an EMBL/GenBank/DDBJ whole genome shotgun (WGS) entry which is preliminary data.</text>
</comment>
<evidence type="ECO:0000256" key="1">
    <source>
        <dbReference type="SAM" id="Phobius"/>
    </source>
</evidence>
<organism evidence="2 3">
    <name type="scientific">Mycena rosella</name>
    <name type="common">Pink bonnet</name>
    <name type="synonym">Agaricus rosellus</name>
    <dbReference type="NCBI Taxonomy" id="1033263"/>
    <lineage>
        <taxon>Eukaryota</taxon>
        <taxon>Fungi</taxon>
        <taxon>Dikarya</taxon>
        <taxon>Basidiomycota</taxon>
        <taxon>Agaricomycotina</taxon>
        <taxon>Agaricomycetes</taxon>
        <taxon>Agaricomycetidae</taxon>
        <taxon>Agaricales</taxon>
        <taxon>Marasmiineae</taxon>
        <taxon>Mycenaceae</taxon>
        <taxon>Mycena</taxon>
    </lineage>
</organism>
<reference evidence="2" key="1">
    <citation type="submission" date="2023-03" db="EMBL/GenBank/DDBJ databases">
        <title>Massive genome expansion in bonnet fungi (Mycena s.s.) driven by repeated elements and novel gene families across ecological guilds.</title>
        <authorList>
            <consortium name="Lawrence Berkeley National Laboratory"/>
            <person name="Harder C.B."/>
            <person name="Miyauchi S."/>
            <person name="Viragh M."/>
            <person name="Kuo A."/>
            <person name="Thoen E."/>
            <person name="Andreopoulos B."/>
            <person name="Lu D."/>
            <person name="Skrede I."/>
            <person name="Drula E."/>
            <person name="Henrissat B."/>
            <person name="Morin E."/>
            <person name="Kohler A."/>
            <person name="Barry K."/>
            <person name="LaButti K."/>
            <person name="Morin E."/>
            <person name="Salamov A."/>
            <person name="Lipzen A."/>
            <person name="Mereny Z."/>
            <person name="Hegedus B."/>
            <person name="Baldrian P."/>
            <person name="Stursova M."/>
            <person name="Weitz H."/>
            <person name="Taylor A."/>
            <person name="Grigoriev I.V."/>
            <person name="Nagy L.G."/>
            <person name="Martin F."/>
            <person name="Kauserud H."/>
        </authorList>
    </citation>
    <scope>NUCLEOTIDE SEQUENCE</scope>
    <source>
        <strain evidence="2">CBHHK067</strain>
    </source>
</reference>
<keyword evidence="3" id="KW-1185">Reference proteome</keyword>
<evidence type="ECO:0000313" key="2">
    <source>
        <dbReference type="EMBL" id="KAJ7667280.1"/>
    </source>
</evidence>
<keyword evidence="1" id="KW-0812">Transmembrane</keyword>
<protein>
    <submittedName>
        <fullName evidence="2">Uncharacterized protein</fullName>
    </submittedName>
</protein>
<proteinExistence type="predicted"/>
<dbReference type="Proteomes" id="UP001221757">
    <property type="component" value="Unassembled WGS sequence"/>
</dbReference>
<dbReference type="EMBL" id="JARKIE010000203">
    <property type="protein sequence ID" value="KAJ7667280.1"/>
    <property type="molecule type" value="Genomic_DNA"/>
</dbReference>
<dbReference type="AlphaFoldDB" id="A0AAD7CWE6"/>
<feature type="transmembrane region" description="Helical" evidence="1">
    <location>
        <begin position="71"/>
        <end position="95"/>
    </location>
</feature>
<evidence type="ECO:0000313" key="3">
    <source>
        <dbReference type="Proteomes" id="UP001221757"/>
    </source>
</evidence>
<keyword evidence="1" id="KW-1133">Transmembrane helix</keyword>
<accession>A0AAD7CWE6</accession>
<gene>
    <name evidence="2" type="ORF">B0H17DRAFT_1210360</name>
</gene>